<dbReference type="STRING" id="1618436.UV59_C0049G0006"/>
<evidence type="ECO:0000259" key="1">
    <source>
        <dbReference type="Pfam" id="PF08241"/>
    </source>
</evidence>
<dbReference type="Gene3D" id="3.40.50.150">
    <property type="entry name" value="Vaccinia Virus protein VP39"/>
    <property type="match status" value="1"/>
</dbReference>
<evidence type="ECO:0000313" key="2">
    <source>
        <dbReference type="EMBL" id="KKS83134.1"/>
    </source>
</evidence>
<organism evidence="2 3">
    <name type="scientific">Candidatus Gottesmanbacteria bacterium GW2011_GWA1_43_11</name>
    <dbReference type="NCBI Taxonomy" id="1618436"/>
    <lineage>
        <taxon>Bacteria</taxon>
        <taxon>Candidatus Gottesmaniibacteriota</taxon>
    </lineage>
</organism>
<keyword evidence="2" id="KW-0489">Methyltransferase</keyword>
<dbReference type="Proteomes" id="UP000034543">
    <property type="component" value="Unassembled WGS sequence"/>
</dbReference>
<proteinExistence type="predicted"/>
<dbReference type="InterPro" id="IPR029063">
    <property type="entry name" value="SAM-dependent_MTases_sf"/>
</dbReference>
<gene>
    <name evidence="2" type="ORF">UV59_C0049G0006</name>
</gene>
<dbReference type="GO" id="GO:0008757">
    <property type="term" value="F:S-adenosylmethionine-dependent methyltransferase activity"/>
    <property type="evidence" value="ECO:0007669"/>
    <property type="project" value="InterPro"/>
</dbReference>
<dbReference type="AlphaFoldDB" id="A0A0G1CCM1"/>
<sequence length="186" mass="21335">FFSYAHPGRFVSYYHQLAEVLALTPRSVLEIGVGDGVFRDYLKGNTNTSYTSVDVADDLHPDVVGDVTKLPFADNSFDVVCAFEVLEHIPFERFEKALSELSRVSRHAVVLSLPHFGPPVKFLLKIPFLPEASFAFKIPFLRKHTFNGQHHWEIGKKGYSVRMIRGIIQKYFMVEKEFVPCHFKEK</sequence>
<dbReference type="EMBL" id="LCFB01000049">
    <property type="protein sequence ID" value="KKS83134.1"/>
    <property type="molecule type" value="Genomic_DNA"/>
</dbReference>
<reference evidence="2 3" key="1">
    <citation type="journal article" date="2015" name="Nature">
        <title>rRNA introns, odd ribosomes, and small enigmatic genomes across a large radiation of phyla.</title>
        <authorList>
            <person name="Brown C.T."/>
            <person name="Hug L.A."/>
            <person name="Thomas B.C."/>
            <person name="Sharon I."/>
            <person name="Castelle C.J."/>
            <person name="Singh A."/>
            <person name="Wilkins M.J."/>
            <person name="Williams K.H."/>
            <person name="Banfield J.F."/>
        </authorList>
    </citation>
    <scope>NUCLEOTIDE SEQUENCE [LARGE SCALE GENOMIC DNA]</scope>
</reference>
<keyword evidence="2" id="KW-0808">Transferase</keyword>
<accession>A0A0G1CCM1</accession>
<feature type="non-terminal residue" evidence="2">
    <location>
        <position position="1"/>
    </location>
</feature>
<dbReference type="CDD" id="cd02440">
    <property type="entry name" value="AdoMet_MTases"/>
    <property type="match status" value="1"/>
</dbReference>
<comment type="caution">
    <text evidence="2">The sequence shown here is derived from an EMBL/GenBank/DDBJ whole genome shotgun (WGS) entry which is preliminary data.</text>
</comment>
<feature type="domain" description="Methyltransferase type 11" evidence="1">
    <location>
        <begin position="29"/>
        <end position="107"/>
    </location>
</feature>
<dbReference type="GO" id="GO:0032259">
    <property type="term" value="P:methylation"/>
    <property type="evidence" value="ECO:0007669"/>
    <property type="project" value="UniProtKB-KW"/>
</dbReference>
<dbReference type="InterPro" id="IPR013216">
    <property type="entry name" value="Methyltransf_11"/>
</dbReference>
<name>A0A0G1CCM1_9BACT</name>
<protein>
    <submittedName>
        <fullName evidence="2">Methyltransferase type 11</fullName>
    </submittedName>
</protein>
<dbReference type="SUPFAM" id="SSF53335">
    <property type="entry name" value="S-adenosyl-L-methionine-dependent methyltransferases"/>
    <property type="match status" value="1"/>
</dbReference>
<dbReference type="Pfam" id="PF08241">
    <property type="entry name" value="Methyltransf_11"/>
    <property type="match status" value="1"/>
</dbReference>
<evidence type="ECO:0000313" key="3">
    <source>
        <dbReference type="Proteomes" id="UP000034543"/>
    </source>
</evidence>